<dbReference type="EMBL" id="JBHDLJ010000001">
    <property type="protein sequence ID" value="MFB0833209.1"/>
    <property type="molecule type" value="Genomic_DNA"/>
</dbReference>
<protein>
    <submittedName>
        <fullName evidence="2">Transporter</fullName>
    </submittedName>
</protein>
<feature type="transmembrane region" description="Helical" evidence="1">
    <location>
        <begin position="133"/>
        <end position="153"/>
    </location>
</feature>
<dbReference type="RefSeq" id="WP_373970373.1">
    <property type="nucleotide sequence ID" value="NZ_JBHDLJ010000001.1"/>
</dbReference>
<name>A0ABV4UI84_9MICC</name>
<feature type="transmembrane region" description="Helical" evidence="1">
    <location>
        <begin position="173"/>
        <end position="193"/>
    </location>
</feature>
<feature type="transmembrane region" description="Helical" evidence="1">
    <location>
        <begin position="22"/>
        <end position="48"/>
    </location>
</feature>
<sequence length="523" mass="53920">MVAHLLRLKARLLANGFRRSPWQLVGVIIGGLYGLFVTAMLLVGLFFLGGQGADTIGTALVLAVSATVLGWALIPVVFTGVDLTLDPARFTTFTIPPRQLVTGLLLSGFIGVPGVVTLLLLAGQGLAWRASPAAAVAAVACGILAAVLCLAAARLTSAAATALTGSRRFREIAAMLLIVPLVLLGPIISSATAGIEGAMAWLPTAATALGWTPLGSFAAVPADVAAGAWATAAARFALSVAYLAGVLWLWKGSLLRALETPPRESGGGKGAEGIGALRFFPATPWGAVAGRALIYWLRDPRYAVSIIVVPLLPVLAVYWSAQSGNYSFLLYLAPVLAILLSFSISADVSYDSTAFALHVVSGLRGVDDRLGRVVACAVISVPVVLVAAVLPPLLLGQTEMLPAVLGVSVGALLSGFGVSSVASARFTYAVPQPGDSPFKTPPGAGVRMMVVQVATMLVMTVLLLPAGALLVAQLVTGDAVYGWWALAVGPLVGAVLFGIGLRLGGRWWDARLPELMQATVLNR</sequence>
<evidence type="ECO:0000256" key="1">
    <source>
        <dbReference type="SAM" id="Phobius"/>
    </source>
</evidence>
<feature type="transmembrane region" description="Helical" evidence="1">
    <location>
        <begin position="226"/>
        <end position="250"/>
    </location>
</feature>
<evidence type="ECO:0000313" key="2">
    <source>
        <dbReference type="EMBL" id="MFB0833209.1"/>
    </source>
</evidence>
<feature type="transmembrane region" description="Helical" evidence="1">
    <location>
        <begin position="400"/>
        <end position="428"/>
    </location>
</feature>
<comment type="caution">
    <text evidence="2">The sequence shown here is derived from an EMBL/GenBank/DDBJ whole genome shotgun (WGS) entry which is preliminary data.</text>
</comment>
<feature type="transmembrane region" description="Helical" evidence="1">
    <location>
        <begin position="481"/>
        <end position="501"/>
    </location>
</feature>
<feature type="transmembrane region" description="Helical" evidence="1">
    <location>
        <begin position="327"/>
        <end position="350"/>
    </location>
</feature>
<organism evidence="2 3">
    <name type="scientific">Arthrobacter halodurans</name>
    <dbReference type="NCBI Taxonomy" id="516699"/>
    <lineage>
        <taxon>Bacteria</taxon>
        <taxon>Bacillati</taxon>
        <taxon>Actinomycetota</taxon>
        <taxon>Actinomycetes</taxon>
        <taxon>Micrococcales</taxon>
        <taxon>Micrococcaceae</taxon>
        <taxon>Arthrobacter</taxon>
    </lineage>
</organism>
<feature type="transmembrane region" description="Helical" evidence="1">
    <location>
        <begin position="101"/>
        <end position="121"/>
    </location>
</feature>
<keyword evidence="1" id="KW-1133">Transmembrane helix</keyword>
<keyword evidence="1" id="KW-0472">Membrane</keyword>
<dbReference type="Proteomes" id="UP001575652">
    <property type="component" value="Unassembled WGS sequence"/>
</dbReference>
<evidence type="ECO:0000313" key="3">
    <source>
        <dbReference type="Proteomes" id="UP001575652"/>
    </source>
</evidence>
<keyword evidence="3" id="KW-1185">Reference proteome</keyword>
<accession>A0ABV4UI84</accession>
<feature type="transmembrane region" description="Helical" evidence="1">
    <location>
        <begin position="60"/>
        <end position="81"/>
    </location>
</feature>
<feature type="transmembrane region" description="Helical" evidence="1">
    <location>
        <begin position="449"/>
        <end position="475"/>
    </location>
</feature>
<feature type="transmembrane region" description="Helical" evidence="1">
    <location>
        <begin position="302"/>
        <end position="321"/>
    </location>
</feature>
<reference evidence="2 3" key="1">
    <citation type="submission" date="2024-09" db="EMBL/GenBank/DDBJ databases">
        <authorList>
            <person name="Salinas-Garcia M.A."/>
            <person name="Prieme A."/>
        </authorList>
    </citation>
    <scope>NUCLEOTIDE SEQUENCE [LARGE SCALE GENOMIC DNA]</scope>
    <source>
        <strain evidence="2 3">DSM 21081</strain>
    </source>
</reference>
<proteinExistence type="predicted"/>
<feature type="transmembrane region" description="Helical" evidence="1">
    <location>
        <begin position="370"/>
        <end position="394"/>
    </location>
</feature>
<gene>
    <name evidence="2" type="ORF">ACETWP_01295</name>
</gene>
<keyword evidence="1" id="KW-0812">Transmembrane</keyword>